<dbReference type="SUPFAM" id="SSF51430">
    <property type="entry name" value="NAD(P)-linked oxidoreductase"/>
    <property type="match status" value="1"/>
</dbReference>
<dbReference type="InterPro" id="IPR050523">
    <property type="entry name" value="AKR_Detox_Biosynth"/>
</dbReference>
<dbReference type="Proteomes" id="UP000199702">
    <property type="component" value="Unassembled WGS sequence"/>
</dbReference>
<sequence>MSIQTSSIIAGTMNWGVWGKSFNQAEIQQLIATCLEEKICSFDHADIYGGYTTEADFGKAWAAMNVDRESVQFITKCGIKYVCDKKEYGIKHYDYSKKYIISNVEDSLKNLKTEYIDVLLLHRPSPLMQTEVIADAITELKISGKIVHFGLSNFTPAQTDLIRKFTAVTYNQIQFSATHLQPMVNGELDYMQLHGIKPMAWNPLGSIYKEEVPQTIRLKELLKKLTLKYNLPEDILLLAWILKHPAQIKPVVGTTSVERIKTLQKLENFELDLEDWFAIWTESIGTKIP</sequence>
<accession>A0A1H6TBG3</accession>
<organism evidence="2 3">
    <name type="scientific">Flavobacterium terrigena</name>
    <dbReference type="NCBI Taxonomy" id="402734"/>
    <lineage>
        <taxon>Bacteria</taxon>
        <taxon>Pseudomonadati</taxon>
        <taxon>Bacteroidota</taxon>
        <taxon>Flavobacteriia</taxon>
        <taxon>Flavobacteriales</taxon>
        <taxon>Flavobacteriaceae</taxon>
        <taxon>Flavobacterium</taxon>
    </lineage>
</organism>
<evidence type="ECO:0000313" key="3">
    <source>
        <dbReference type="Proteomes" id="UP000199702"/>
    </source>
</evidence>
<dbReference type="GO" id="GO:0005829">
    <property type="term" value="C:cytosol"/>
    <property type="evidence" value="ECO:0007669"/>
    <property type="project" value="TreeGrafter"/>
</dbReference>
<protein>
    <submittedName>
        <fullName evidence="2">Predicted oxidoreductase</fullName>
    </submittedName>
</protein>
<proteinExistence type="predicted"/>
<dbReference type="EMBL" id="FNYA01000003">
    <property type="protein sequence ID" value="SEI77399.1"/>
    <property type="molecule type" value="Genomic_DNA"/>
</dbReference>
<dbReference type="RefSeq" id="WP_091311015.1">
    <property type="nucleotide sequence ID" value="NZ_CBCSJU010000008.1"/>
</dbReference>
<feature type="domain" description="NADP-dependent oxidoreductase" evidence="1">
    <location>
        <begin position="8"/>
        <end position="277"/>
    </location>
</feature>
<name>A0A1H6TBG3_9FLAO</name>
<reference evidence="3" key="1">
    <citation type="submission" date="2016-10" db="EMBL/GenBank/DDBJ databases">
        <authorList>
            <person name="Varghese N."/>
            <person name="Submissions S."/>
        </authorList>
    </citation>
    <scope>NUCLEOTIDE SEQUENCE [LARGE SCALE GENOMIC DNA]</scope>
    <source>
        <strain evidence="3">DSM 17934</strain>
    </source>
</reference>
<dbReference type="InterPro" id="IPR023210">
    <property type="entry name" value="NADP_OxRdtase_dom"/>
</dbReference>
<dbReference type="AlphaFoldDB" id="A0A1H6TBG3"/>
<dbReference type="Gene3D" id="3.20.20.100">
    <property type="entry name" value="NADP-dependent oxidoreductase domain"/>
    <property type="match status" value="1"/>
</dbReference>
<dbReference type="PANTHER" id="PTHR43364:SF1">
    <property type="entry name" value="OXIDOREDUCTASE YDHF"/>
    <property type="match status" value="1"/>
</dbReference>
<keyword evidence="3" id="KW-1185">Reference proteome</keyword>
<dbReference type="InterPro" id="IPR036812">
    <property type="entry name" value="NAD(P)_OxRdtase_dom_sf"/>
</dbReference>
<dbReference type="Pfam" id="PF00248">
    <property type="entry name" value="Aldo_ket_red"/>
    <property type="match status" value="1"/>
</dbReference>
<evidence type="ECO:0000259" key="1">
    <source>
        <dbReference type="Pfam" id="PF00248"/>
    </source>
</evidence>
<dbReference type="PANTHER" id="PTHR43364">
    <property type="entry name" value="NADH-SPECIFIC METHYLGLYOXAL REDUCTASE-RELATED"/>
    <property type="match status" value="1"/>
</dbReference>
<dbReference type="STRING" id="402734.SAMN05660918_1576"/>
<dbReference type="OrthoDB" id="9773828at2"/>
<evidence type="ECO:0000313" key="2">
    <source>
        <dbReference type="EMBL" id="SEI77399.1"/>
    </source>
</evidence>
<gene>
    <name evidence="2" type="ORF">SAMN05660918_1576</name>
</gene>